<name>A0A977L091_9CYAN</name>
<dbReference type="PANTHER" id="PTHR36925">
    <property type="entry name" value="COBALT-PRECORRIN-6A REDUCTASE"/>
    <property type="match status" value="1"/>
</dbReference>
<dbReference type="EMBL" id="CP073041">
    <property type="protein sequence ID" value="UXE63052.1"/>
    <property type="molecule type" value="Genomic_DNA"/>
</dbReference>
<keyword evidence="3 4" id="KW-0560">Oxidoreductase</keyword>
<sequence length="253" mass="28265">MVKTKRVLILGGTDQGWQLAAQAAKIPDLEVFFSLAGRTRQPMIPMIQTRIGGFGGIPGLRDYLQQEKIDFLINATHPFATQISQNAAIAASSLVIPYLRLLRPAWQKSEQDNWIEVESYEAAVSILSPLAQRVFLSIGRQELAIFSTLSDHWFLMRMVEPPSLNGSLPQGKVLLARGPFDLDEERSLLQTYKIEVIVSKNSGGNATYPKILAARELGIPVIMVQRPELEKEETVAEIKEAIAWLKNKLENDK</sequence>
<reference evidence="4" key="1">
    <citation type="submission" date="2021-04" db="EMBL/GenBank/DDBJ databases">
        <title>Genome sequence of Woronichinia naegeliana from Washington state freshwater lake bloom.</title>
        <authorList>
            <person name="Dreher T.W."/>
        </authorList>
    </citation>
    <scope>NUCLEOTIDE SEQUENCE</scope>
    <source>
        <strain evidence="4">WA131</strain>
    </source>
</reference>
<evidence type="ECO:0000256" key="1">
    <source>
        <dbReference type="ARBA" id="ARBA00004953"/>
    </source>
</evidence>
<evidence type="ECO:0000256" key="3">
    <source>
        <dbReference type="ARBA" id="ARBA00023002"/>
    </source>
</evidence>
<evidence type="ECO:0000313" key="4">
    <source>
        <dbReference type="EMBL" id="UXE63052.1"/>
    </source>
</evidence>
<dbReference type="EC" id="1.3.1.106" evidence="4"/>
<dbReference type="InterPro" id="IPR003723">
    <property type="entry name" value="Precorrin-6x_reduct"/>
</dbReference>
<comment type="pathway">
    <text evidence="1">Cofactor biosynthesis; adenosylcobalamin biosynthesis.</text>
</comment>
<dbReference type="AlphaFoldDB" id="A0A977L091"/>
<dbReference type="Pfam" id="PF02571">
    <property type="entry name" value="CbiJ"/>
    <property type="match status" value="1"/>
</dbReference>
<dbReference type="Proteomes" id="UP001065613">
    <property type="component" value="Chromosome"/>
</dbReference>
<organism evidence="4">
    <name type="scientific">Woronichinia naegeliana WA131</name>
    <dbReference type="NCBI Taxonomy" id="2824559"/>
    <lineage>
        <taxon>Bacteria</taxon>
        <taxon>Bacillati</taxon>
        <taxon>Cyanobacteriota</taxon>
        <taxon>Cyanophyceae</taxon>
        <taxon>Synechococcales</taxon>
        <taxon>Coelosphaeriaceae</taxon>
        <taxon>Woronichinia</taxon>
    </lineage>
</organism>
<keyword evidence="2" id="KW-0169">Cobalamin biosynthesis</keyword>
<dbReference type="PANTHER" id="PTHR36925:SF1">
    <property type="entry name" value="COBALT-PRECORRIN-6A REDUCTASE"/>
    <property type="match status" value="1"/>
</dbReference>
<dbReference type="GO" id="GO:0009236">
    <property type="term" value="P:cobalamin biosynthetic process"/>
    <property type="evidence" value="ECO:0007669"/>
    <property type="project" value="UniProtKB-KW"/>
</dbReference>
<dbReference type="NCBIfam" id="NF005968">
    <property type="entry name" value="PRK08057.1-2"/>
    <property type="match status" value="1"/>
</dbReference>
<evidence type="ECO:0000256" key="2">
    <source>
        <dbReference type="ARBA" id="ARBA00022573"/>
    </source>
</evidence>
<gene>
    <name evidence="4" type="ORF">KA717_10485</name>
</gene>
<dbReference type="NCBIfam" id="TIGR00715">
    <property type="entry name" value="precor6x_red"/>
    <property type="match status" value="1"/>
</dbReference>
<dbReference type="GO" id="GO:0016994">
    <property type="term" value="F:precorrin-6A reductase activity"/>
    <property type="evidence" value="ECO:0007669"/>
    <property type="project" value="InterPro"/>
</dbReference>
<protein>
    <submittedName>
        <fullName evidence="4">Cobalt-precorrin-6A reductase</fullName>
        <ecNumber evidence="4">1.3.1.106</ecNumber>
    </submittedName>
</protein>
<dbReference type="PROSITE" id="PS51014">
    <property type="entry name" value="COBK_CBIJ"/>
    <property type="match status" value="1"/>
</dbReference>
<accession>A0A977L091</accession>
<proteinExistence type="predicted"/>
<dbReference type="KEGG" id="wna:KA717_10485"/>